<dbReference type="InterPro" id="IPR005024">
    <property type="entry name" value="Snf7_fam"/>
</dbReference>
<reference evidence="3" key="1">
    <citation type="submission" date="2021-01" db="EMBL/GenBank/DDBJ databases">
        <authorList>
            <person name="Kaushik A."/>
        </authorList>
    </citation>
    <scope>NUCLEOTIDE SEQUENCE</scope>
    <source>
        <strain evidence="3">Type strain: AG8-Rh-89/</strain>
    </source>
</reference>
<keyword evidence="1" id="KW-0175">Coiled coil</keyword>
<evidence type="ECO:0000256" key="1">
    <source>
        <dbReference type="SAM" id="Coils"/>
    </source>
</evidence>
<feature type="compositionally biased region" description="Basic and acidic residues" evidence="2">
    <location>
        <begin position="395"/>
        <end position="411"/>
    </location>
</feature>
<organism evidence="3 4">
    <name type="scientific">Rhizoctonia solani</name>
    <dbReference type="NCBI Taxonomy" id="456999"/>
    <lineage>
        <taxon>Eukaryota</taxon>
        <taxon>Fungi</taxon>
        <taxon>Dikarya</taxon>
        <taxon>Basidiomycota</taxon>
        <taxon>Agaricomycotina</taxon>
        <taxon>Agaricomycetes</taxon>
        <taxon>Cantharellales</taxon>
        <taxon>Ceratobasidiaceae</taxon>
        <taxon>Rhizoctonia</taxon>
    </lineage>
</organism>
<dbReference type="GO" id="GO:0009898">
    <property type="term" value="C:cytoplasmic side of plasma membrane"/>
    <property type="evidence" value="ECO:0007669"/>
    <property type="project" value="TreeGrafter"/>
</dbReference>
<sequence>MATSITDFLSSLPEYKSSSQRLQSLYSDLNRQRLSNPTGYSANVEWWRRTLSEVTARGLQPAGILVLRADTVLVDSFRWDKVGKPLGVGRLCQRLLPPVLARLHSSLSNVSWSYRVGRPLWWALQQTGLVGDDVIRETWGDFVIVANVEAAAKKVIDAQRAKGGIGPASVLYTFASFRQTFGSLAAQHPGAELSETDARVLVKHLERDRGCVVVDRQEDVIKFVEEGSSGREGITSVDKGILEMSVTLAKLQEQVDEIQKRIEERVEKINTLLHKKQKELALSMLRSRKELEALLKLRLGALETVQTALMKIETAAGDIAIMKAYETSTATLKELLADPRLQREHIDQTMENMADTLADHNEVEEAIALGTVPSDPAEDDELARELQQLVEENEREAQEQEAEREREEKAIADLAKLTVHTPQPEEKGQEEQPMLVEA</sequence>
<dbReference type="GO" id="GO:0005771">
    <property type="term" value="C:multivesicular body"/>
    <property type="evidence" value="ECO:0007669"/>
    <property type="project" value="TreeGrafter"/>
</dbReference>
<dbReference type="Proteomes" id="UP000663850">
    <property type="component" value="Unassembled WGS sequence"/>
</dbReference>
<dbReference type="GO" id="GO:0032511">
    <property type="term" value="P:late endosome to vacuole transport via multivesicular body sorting pathway"/>
    <property type="evidence" value="ECO:0007669"/>
    <property type="project" value="TreeGrafter"/>
</dbReference>
<dbReference type="EMBL" id="CAJMWZ010006149">
    <property type="protein sequence ID" value="CAE6516638.1"/>
    <property type="molecule type" value="Genomic_DNA"/>
</dbReference>
<evidence type="ECO:0000313" key="4">
    <source>
        <dbReference type="Proteomes" id="UP000663850"/>
    </source>
</evidence>
<evidence type="ECO:0008006" key="5">
    <source>
        <dbReference type="Google" id="ProtNLM"/>
    </source>
</evidence>
<proteinExistence type="predicted"/>
<dbReference type="GO" id="GO:0000815">
    <property type="term" value="C:ESCRT III complex"/>
    <property type="evidence" value="ECO:0007669"/>
    <property type="project" value="TreeGrafter"/>
</dbReference>
<dbReference type="PANTHER" id="PTHR22761">
    <property type="entry name" value="CHARGED MULTIVESICULAR BODY PROTEIN"/>
    <property type="match status" value="1"/>
</dbReference>
<evidence type="ECO:0000313" key="3">
    <source>
        <dbReference type="EMBL" id="CAE6516638.1"/>
    </source>
</evidence>
<accession>A0A8H3D9P4</accession>
<dbReference type="Pfam" id="PF03357">
    <property type="entry name" value="Snf7"/>
    <property type="match status" value="1"/>
</dbReference>
<comment type="caution">
    <text evidence="3">The sequence shown here is derived from an EMBL/GenBank/DDBJ whole genome shotgun (WGS) entry which is preliminary data.</text>
</comment>
<feature type="coiled-coil region" evidence="1">
    <location>
        <begin position="241"/>
        <end position="279"/>
    </location>
</feature>
<protein>
    <recommendedName>
        <fullName evidence="5">Charged multivesicular body protein 7</fullName>
    </recommendedName>
</protein>
<dbReference type="PANTHER" id="PTHR22761:SF96">
    <property type="entry name" value="BCDNA.GH08385"/>
    <property type="match status" value="1"/>
</dbReference>
<name>A0A8H3D9P4_9AGAM</name>
<gene>
    <name evidence="3" type="ORF">RDB_LOCUS113125</name>
</gene>
<feature type="region of interest" description="Disordered" evidence="2">
    <location>
        <begin position="391"/>
        <end position="438"/>
    </location>
</feature>
<dbReference type="AlphaFoldDB" id="A0A8H3D9P4"/>
<dbReference type="GO" id="GO:0006900">
    <property type="term" value="P:vesicle budding from membrane"/>
    <property type="evidence" value="ECO:0007669"/>
    <property type="project" value="TreeGrafter"/>
</dbReference>
<evidence type="ECO:0000256" key="2">
    <source>
        <dbReference type="SAM" id="MobiDB-lite"/>
    </source>
</evidence>